<accession>A0A934IZ38</accession>
<reference evidence="1" key="1">
    <citation type="submission" date="2020-12" db="EMBL/GenBank/DDBJ databases">
        <title>Devosia sp. MSA67 isolated from Mo River.</title>
        <authorList>
            <person name="Ma F."/>
            <person name="Zi Z."/>
        </authorList>
    </citation>
    <scope>NUCLEOTIDE SEQUENCE</scope>
    <source>
        <strain evidence="1">MSA67</strain>
    </source>
</reference>
<dbReference type="EMBL" id="JAEKMH010000003">
    <property type="protein sequence ID" value="MBJ3785891.1"/>
    <property type="molecule type" value="Genomic_DNA"/>
</dbReference>
<dbReference type="AlphaFoldDB" id="A0A934IZ38"/>
<dbReference type="RefSeq" id="WP_198877111.1">
    <property type="nucleotide sequence ID" value="NZ_JAEKMH010000003.1"/>
</dbReference>
<sequence>MQAFAYIVGPDSGPRAALFDLARGIGFAGVAPLSSMAAAGQQILATPLCFFLFAATDDLRSLRGIADAVRFSTVRRLRFSPLVYFAESPSAETIGACLNMGFDDIITMPFTQARVEERLARQVGQPLVYYETASYFGPDRRGRNGLPRTAHENRTGGVYRRFEIIRDITGGTHVLRDDHVVPEARVTVMQSLQ</sequence>
<dbReference type="Proteomes" id="UP000602124">
    <property type="component" value="Unassembled WGS sequence"/>
</dbReference>
<evidence type="ECO:0008006" key="3">
    <source>
        <dbReference type="Google" id="ProtNLM"/>
    </source>
</evidence>
<dbReference type="InterPro" id="IPR011006">
    <property type="entry name" value="CheY-like_superfamily"/>
</dbReference>
<organism evidence="1 2">
    <name type="scientific">Devosia sediminis</name>
    <dbReference type="NCBI Taxonomy" id="2798801"/>
    <lineage>
        <taxon>Bacteria</taxon>
        <taxon>Pseudomonadati</taxon>
        <taxon>Pseudomonadota</taxon>
        <taxon>Alphaproteobacteria</taxon>
        <taxon>Hyphomicrobiales</taxon>
        <taxon>Devosiaceae</taxon>
        <taxon>Devosia</taxon>
    </lineage>
</organism>
<keyword evidence="2" id="KW-1185">Reference proteome</keyword>
<proteinExistence type="predicted"/>
<gene>
    <name evidence="1" type="ORF">JEQ47_14285</name>
</gene>
<dbReference type="SUPFAM" id="SSF52172">
    <property type="entry name" value="CheY-like"/>
    <property type="match status" value="1"/>
</dbReference>
<protein>
    <recommendedName>
        <fullName evidence="3">Response regulatory domain-containing protein</fullName>
    </recommendedName>
</protein>
<comment type="caution">
    <text evidence="1">The sequence shown here is derived from an EMBL/GenBank/DDBJ whole genome shotgun (WGS) entry which is preliminary data.</text>
</comment>
<evidence type="ECO:0000313" key="2">
    <source>
        <dbReference type="Proteomes" id="UP000602124"/>
    </source>
</evidence>
<evidence type="ECO:0000313" key="1">
    <source>
        <dbReference type="EMBL" id="MBJ3785891.1"/>
    </source>
</evidence>
<name>A0A934IZ38_9HYPH</name>